<organism evidence="6">
    <name type="scientific">Naegleria gruberi</name>
    <name type="common">Amoeba</name>
    <dbReference type="NCBI Taxonomy" id="5762"/>
    <lineage>
        <taxon>Eukaryota</taxon>
        <taxon>Discoba</taxon>
        <taxon>Heterolobosea</taxon>
        <taxon>Tetramitia</taxon>
        <taxon>Eutetramitia</taxon>
        <taxon>Vahlkampfiidae</taxon>
        <taxon>Naegleria</taxon>
    </lineage>
</organism>
<feature type="domain" description="Helicase ATP-binding" evidence="3">
    <location>
        <begin position="325"/>
        <end position="497"/>
    </location>
</feature>
<dbReference type="AlphaFoldDB" id="D2VXQ1"/>
<dbReference type="PANTHER" id="PTHR45629">
    <property type="entry name" value="SNF2/RAD54 FAMILY MEMBER"/>
    <property type="match status" value="1"/>
</dbReference>
<feature type="region of interest" description="Disordered" evidence="2">
    <location>
        <begin position="51"/>
        <end position="157"/>
    </location>
</feature>
<dbReference type="PROSITE" id="PS51194">
    <property type="entry name" value="HELICASE_CTER"/>
    <property type="match status" value="1"/>
</dbReference>
<dbReference type="KEGG" id="ngr:NAEGRDRAFT_73828"/>
<feature type="domain" description="Helicase C-terminal" evidence="4">
    <location>
        <begin position="723"/>
        <end position="883"/>
    </location>
</feature>
<evidence type="ECO:0000259" key="4">
    <source>
        <dbReference type="PROSITE" id="PS51194"/>
    </source>
</evidence>
<evidence type="ECO:0000313" key="5">
    <source>
        <dbReference type="EMBL" id="EFC38329.1"/>
    </source>
</evidence>
<dbReference type="Proteomes" id="UP000006671">
    <property type="component" value="Unassembled WGS sequence"/>
</dbReference>
<dbReference type="CDD" id="cd18793">
    <property type="entry name" value="SF2_C_SNF"/>
    <property type="match status" value="1"/>
</dbReference>
<dbReference type="GO" id="GO:0005524">
    <property type="term" value="F:ATP binding"/>
    <property type="evidence" value="ECO:0007669"/>
    <property type="project" value="InterPro"/>
</dbReference>
<dbReference type="PROSITE" id="PS51192">
    <property type="entry name" value="HELICASE_ATP_BIND_1"/>
    <property type="match status" value="1"/>
</dbReference>
<dbReference type="RefSeq" id="XP_002671073.1">
    <property type="nucleotide sequence ID" value="XM_002671027.1"/>
</dbReference>
<dbReference type="InterPro" id="IPR000330">
    <property type="entry name" value="SNF2_N"/>
</dbReference>
<dbReference type="EMBL" id="GG738908">
    <property type="protein sequence ID" value="EFC38329.1"/>
    <property type="molecule type" value="Genomic_DNA"/>
</dbReference>
<reference evidence="5 6" key="1">
    <citation type="journal article" date="2010" name="Cell">
        <title>The genome of Naegleria gruberi illuminates early eukaryotic versatility.</title>
        <authorList>
            <person name="Fritz-Laylin L.K."/>
            <person name="Prochnik S.E."/>
            <person name="Ginger M.L."/>
            <person name="Dacks J.B."/>
            <person name="Carpenter M.L."/>
            <person name="Field M.C."/>
            <person name="Kuo A."/>
            <person name="Paredez A."/>
            <person name="Chapman J."/>
            <person name="Pham J."/>
            <person name="Shu S."/>
            <person name="Neupane R."/>
            <person name="Cipriano M."/>
            <person name="Mancuso J."/>
            <person name="Tu H."/>
            <person name="Salamov A."/>
            <person name="Lindquist E."/>
            <person name="Shapiro H."/>
            <person name="Lucas S."/>
            <person name="Grigoriev I.V."/>
            <person name="Cande W.Z."/>
            <person name="Fulton C."/>
            <person name="Rokhsar D.S."/>
            <person name="Dawson S.C."/>
        </authorList>
    </citation>
    <scope>NUCLEOTIDE SEQUENCE [LARGE SCALE GENOMIC DNA]</scope>
    <source>
        <strain evidence="5 6">NEG-M</strain>
    </source>
</reference>
<keyword evidence="6" id="KW-1185">Reference proteome</keyword>
<accession>D2VXQ1</accession>
<dbReference type="GeneID" id="8858211"/>
<evidence type="ECO:0000256" key="1">
    <source>
        <dbReference type="ARBA" id="ARBA00022801"/>
    </source>
</evidence>
<dbReference type="SMART" id="SM00490">
    <property type="entry name" value="HELICc"/>
    <property type="match status" value="1"/>
</dbReference>
<feature type="region of interest" description="Disordered" evidence="2">
    <location>
        <begin position="972"/>
        <end position="998"/>
    </location>
</feature>
<evidence type="ECO:0000313" key="6">
    <source>
        <dbReference type="Proteomes" id="UP000006671"/>
    </source>
</evidence>
<feature type="compositionally biased region" description="Basic and acidic residues" evidence="2">
    <location>
        <begin position="983"/>
        <end position="992"/>
    </location>
</feature>
<feature type="region of interest" description="Disordered" evidence="2">
    <location>
        <begin position="172"/>
        <end position="271"/>
    </location>
</feature>
<feature type="compositionally biased region" description="Basic residues" evidence="2">
    <location>
        <begin position="117"/>
        <end position="130"/>
    </location>
</feature>
<proteinExistence type="predicted"/>
<dbReference type="Pfam" id="PF00271">
    <property type="entry name" value="Helicase_C"/>
    <property type="match status" value="1"/>
</dbReference>
<dbReference type="OrthoDB" id="413460at2759"/>
<dbReference type="InParanoid" id="D2VXQ1"/>
<dbReference type="Pfam" id="PF00176">
    <property type="entry name" value="SNF2-rel_dom"/>
    <property type="match status" value="1"/>
</dbReference>
<feature type="compositionally biased region" description="Basic residues" evidence="2">
    <location>
        <begin position="220"/>
        <end position="229"/>
    </location>
</feature>
<dbReference type="SMART" id="SM00487">
    <property type="entry name" value="DEXDc"/>
    <property type="match status" value="1"/>
</dbReference>
<dbReference type="InterPro" id="IPR049730">
    <property type="entry name" value="SNF2/RAD54-like_C"/>
</dbReference>
<dbReference type="InterPro" id="IPR014001">
    <property type="entry name" value="Helicase_ATP-bd"/>
</dbReference>
<keyword evidence="1" id="KW-0378">Hydrolase</keyword>
<dbReference type="OMA" id="MDDGEQR"/>
<dbReference type="GO" id="GO:0015616">
    <property type="term" value="F:DNA translocase activity"/>
    <property type="evidence" value="ECO:0007669"/>
    <property type="project" value="TreeGrafter"/>
</dbReference>
<dbReference type="Gene3D" id="3.40.50.300">
    <property type="entry name" value="P-loop containing nucleotide triphosphate hydrolases"/>
    <property type="match status" value="2"/>
</dbReference>
<dbReference type="VEuPathDB" id="AmoebaDB:NAEGRDRAFT_73828"/>
<dbReference type="InterPro" id="IPR038718">
    <property type="entry name" value="SNF2-like_sf"/>
</dbReference>
<dbReference type="eggNOG" id="KOG0387">
    <property type="taxonomic scope" value="Eukaryota"/>
</dbReference>
<name>D2VXQ1_NAEGR</name>
<evidence type="ECO:0000256" key="2">
    <source>
        <dbReference type="SAM" id="MobiDB-lite"/>
    </source>
</evidence>
<dbReference type="Gene3D" id="3.40.50.10810">
    <property type="entry name" value="Tandem AAA-ATPase domain"/>
    <property type="match status" value="1"/>
</dbReference>
<dbReference type="STRING" id="5762.D2VXQ1"/>
<dbReference type="InterPro" id="IPR027417">
    <property type="entry name" value="P-loop_NTPase"/>
</dbReference>
<dbReference type="InterPro" id="IPR001650">
    <property type="entry name" value="Helicase_C-like"/>
</dbReference>
<protein>
    <submittedName>
        <fullName evidence="5">Predicted protein</fullName>
    </submittedName>
</protein>
<dbReference type="InterPro" id="IPR050496">
    <property type="entry name" value="SNF2_RAD54_helicase_repair"/>
</dbReference>
<dbReference type="PANTHER" id="PTHR45629:SF7">
    <property type="entry name" value="DNA EXCISION REPAIR PROTEIN ERCC-6-RELATED"/>
    <property type="match status" value="1"/>
</dbReference>
<feature type="compositionally biased region" description="Acidic residues" evidence="2">
    <location>
        <begin position="178"/>
        <end position="216"/>
    </location>
</feature>
<evidence type="ECO:0000259" key="3">
    <source>
        <dbReference type="PROSITE" id="PS51192"/>
    </source>
</evidence>
<dbReference type="GO" id="GO:0016787">
    <property type="term" value="F:hydrolase activity"/>
    <property type="evidence" value="ECO:0007669"/>
    <property type="project" value="UniProtKB-KW"/>
</dbReference>
<gene>
    <name evidence="5" type="ORF">NAEGRDRAFT_73828</name>
</gene>
<dbReference type="SUPFAM" id="SSF52540">
    <property type="entry name" value="P-loop containing nucleoside triphosphate hydrolases"/>
    <property type="match status" value="2"/>
</dbReference>
<sequence>METLDIENDIIPTIKSRTKKRASKSSIPLQDITQKVLNKGNVIAKQCDEDYSKGKKALKRESDDEEIASPIPIKSRMPTRKPLNKNTVEAKQPKRKISLPLISSSDEEDDFEEFKQTKRVIRRTTRPPKKVKFEESSGSEFEESSPQVVFDISSDEDSVEIFKSEKKEIIKKEVVLSESEESSADEEAEEQDEELMLDEEEDFTSSSSEEDSEDDDYQPKKSKPQRKAASKPVAPKPRKNERVLSDDEMGSEEETKEKPKVTLTIKKKKTPGELRQSENGWCFDVKNDHYVLKIGDDTYGFALSADIFEKLYSHQQIGVKWLVERHFASSLKGGLLADDMGLGKTIQISSFIHGLFLTQKASRVLVICPNSVVGNWQKELEKWGGDQIKGVVIFHQVGKASSTNRKRQGFVKEFEKYAKQGGAVMLSTYQTIANHVEYLSKSFSGDKLLDSIIIDEAHKIKNKDAKCSMALKTLGSASKFGLTGTPIMNKLTELYSIYSWCFGEDLLGSVSEFSSNYSTPINQSTRRDANYTQKMAGNRAADDLRELVKPYLLMRGKNAVLTIDKNLYKSSSNTSAKIGQKNDLIVWCKLTDEQQHWYKEYLSSDDVKQVLNKTMSALVGIVILKQVCNHAIMCSGYDEIMKKKKKELEEEAKEDFGADSSDEDFIEESEVAPSMSFDMDDLDDKQRKAMERRLKKIQDDLIKERIRNEPIEQLISSSVKAQLVKHLVEKCNEEGHRVLIFSQYTRMLDIIGHVLKSMKVKFNRIDGSVTRHQDRTQLVDEFNENEKIKCFILSSQAGGVGLNLVSASRVIIVDANFNPSIDEQSVDRCYRIGQKENVIVYRLISAGTIEEYIYKRQVSKTTVSRTATIASNQYRYLSHADLEEMFTLKKTSHSETCSRMNRIHSKDRRDCDGLEEHIESLKQMENVVGISDHDVLFCNQADDIDSDDAEIEESNRLTRIELAKKMREAFQKIAGSSSNSSEIKPDGEKQEIDAEISE</sequence>